<dbReference type="SUPFAM" id="SSF48403">
    <property type="entry name" value="Ankyrin repeat"/>
    <property type="match status" value="1"/>
</dbReference>
<feature type="repeat" description="ANK" evidence="3">
    <location>
        <begin position="475"/>
        <end position="507"/>
    </location>
</feature>
<feature type="region of interest" description="Disordered" evidence="5">
    <location>
        <begin position="780"/>
        <end position="861"/>
    </location>
</feature>
<dbReference type="SMART" id="SM00165">
    <property type="entry name" value="UBA"/>
    <property type="match status" value="1"/>
</dbReference>
<dbReference type="GeneID" id="33566378"/>
<comment type="caution">
    <text evidence="7">The sequence shown here is derived from an EMBL/GenBank/DDBJ whole genome shotgun (WGS) entry which is preliminary data.</text>
</comment>
<dbReference type="PANTHER" id="PTHR24198:SF165">
    <property type="entry name" value="ANKYRIN REPEAT-CONTAINING PROTEIN-RELATED"/>
    <property type="match status" value="1"/>
</dbReference>
<feature type="compositionally biased region" description="Low complexity" evidence="5">
    <location>
        <begin position="159"/>
        <end position="168"/>
    </location>
</feature>
<evidence type="ECO:0000256" key="4">
    <source>
        <dbReference type="SAM" id="Coils"/>
    </source>
</evidence>
<dbReference type="PROSITE" id="PS50297">
    <property type="entry name" value="ANK_REP_REGION"/>
    <property type="match status" value="1"/>
</dbReference>
<keyword evidence="8" id="KW-1185">Reference proteome</keyword>
<feature type="compositionally biased region" description="Low complexity" evidence="5">
    <location>
        <begin position="1133"/>
        <end position="1150"/>
    </location>
</feature>
<keyword evidence="1" id="KW-0677">Repeat</keyword>
<dbReference type="Proteomes" id="UP000193648">
    <property type="component" value="Unassembled WGS sequence"/>
</dbReference>
<feature type="compositionally biased region" description="Low complexity" evidence="5">
    <location>
        <begin position="800"/>
        <end position="810"/>
    </location>
</feature>
<dbReference type="Gene3D" id="1.10.8.10">
    <property type="entry name" value="DNA helicase RuvA subunit, C-terminal domain"/>
    <property type="match status" value="1"/>
</dbReference>
<evidence type="ECO:0000256" key="2">
    <source>
        <dbReference type="ARBA" id="ARBA00023043"/>
    </source>
</evidence>
<dbReference type="InParanoid" id="A0A1Y2GKA6"/>
<feature type="compositionally biased region" description="Acidic residues" evidence="5">
    <location>
        <begin position="186"/>
        <end position="236"/>
    </location>
</feature>
<evidence type="ECO:0000313" key="8">
    <source>
        <dbReference type="Proteomes" id="UP000193648"/>
    </source>
</evidence>
<feature type="compositionally biased region" description="Polar residues" evidence="5">
    <location>
        <begin position="1258"/>
        <end position="1267"/>
    </location>
</feature>
<feature type="coiled-coil region" evidence="4">
    <location>
        <begin position="262"/>
        <end position="341"/>
    </location>
</feature>
<keyword evidence="4" id="KW-0175">Coiled coil</keyword>
<reference evidence="7 8" key="1">
    <citation type="submission" date="2016-07" db="EMBL/GenBank/DDBJ databases">
        <title>Pervasive Adenine N6-methylation of Active Genes in Fungi.</title>
        <authorList>
            <consortium name="DOE Joint Genome Institute"/>
            <person name="Mondo S.J."/>
            <person name="Dannebaum R.O."/>
            <person name="Kuo R.C."/>
            <person name="Labutti K."/>
            <person name="Haridas S."/>
            <person name="Kuo A."/>
            <person name="Salamov A."/>
            <person name="Ahrendt S.R."/>
            <person name="Lipzen A."/>
            <person name="Sullivan W."/>
            <person name="Andreopoulos W.B."/>
            <person name="Clum A."/>
            <person name="Lindquist E."/>
            <person name="Daum C."/>
            <person name="Ramamoorthy G.K."/>
            <person name="Gryganskyi A."/>
            <person name="Culley D."/>
            <person name="Magnuson J.K."/>
            <person name="James T.Y."/>
            <person name="O'Malley M.A."/>
            <person name="Stajich J.E."/>
            <person name="Spatafora J.W."/>
            <person name="Visel A."/>
            <person name="Grigoriev I.V."/>
        </authorList>
    </citation>
    <scope>NUCLEOTIDE SEQUENCE [LARGE SCALE GENOMIC DNA]</scope>
    <source>
        <strain evidence="7 8">NRRL 3116</strain>
    </source>
</reference>
<feature type="compositionally biased region" description="Basic residues" evidence="5">
    <location>
        <begin position="630"/>
        <end position="639"/>
    </location>
</feature>
<feature type="compositionally biased region" description="Polar residues" evidence="5">
    <location>
        <begin position="667"/>
        <end position="690"/>
    </location>
</feature>
<feature type="compositionally biased region" description="Polar residues" evidence="5">
    <location>
        <begin position="643"/>
        <end position="659"/>
    </location>
</feature>
<dbReference type="OrthoDB" id="366390at2759"/>
<gene>
    <name evidence="7" type="ORF">BCR41DRAFT_355789</name>
</gene>
<evidence type="ECO:0000256" key="5">
    <source>
        <dbReference type="SAM" id="MobiDB-lite"/>
    </source>
</evidence>
<keyword evidence="2 3" id="KW-0040">ANK repeat</keyword>
<dbReference type="SMART" id="SM00248">
    <property type="entry name" value="ANK"/>
    <property type="match status" value="3"/>
</dbReference>
<feature type="compositionally biased region" description="Low complexity" evidence="5">
    <location>
        <begin position="1213"/>
        <end position="1234"/>
    </location>
</feature>
<feature type="region of interest" description="Disordered" evidence="5">
    <location>
        <begin position="1"/>
        <end position="21"/>
    </location>
</feature>
<feature type="compositionally biased region" description="Polar residues" evidence="5">
    <location>
        <begin position="985"/>
        <end position="1010"/>
    </location>
</feature>
<feature type="region of interest" description="Disordered" evidence="5">
    <location>
        <begin position="614"/>
        <end position="713"/>
    </location>
</feature>
<dbReference type="PROSITE" id="PS50088">
    <property type="entry name" value="ANK_REPEAT"/>
    <property type="match status" value="2"/>
</dbReference>
<feature type="region of interest" description="Disordered" evidence="5">
    <location>
        <begin position="559"/>
        <end position="596"/>
    </location>
</feature>
<feature type="compositionally biased region" description="Polar residues" evidence="5">
    <location>
        <begin position="827"/>
        <end position="836"/>
    </location>
</feature>
<dbReference type="RefSeq" id="XP_021880530.1">
    <property type="nucleotide sequence ID" value="XM_022024534.1"/>
</dbReference>
<organism evidence="7 8">
    <name type="scientific">Lobosporangium transversale</name>
    <dbReference type="NCBI Taxonomy" id="64571"/>
    <lineage>
        <taxon>Eukaryota</taxon>
        <taxon>Fungi</taxon>
        <taxon>Fungi incertae sedis</taxon>
        <taxon>Mucoromycota</taxon>
        <taxon>Mortierellomycotina</taxon>
        <taxon>Mortierellomycetes</taxon>
        <taxon>Mortierellales</taxon>
        <taxon>Mortierellaceae</taxon>
        <taxon>Lobosporangium</taxon>
    </lineage>
</organism>
<dbReference type="EMBL" id="MCFF01000023">
    <property type="protein sequence ID" value="ORZ13449.1"/>
    <property type="molecule type" value="Genomic_DNA"/>
</dbReference>
<feature type="repeat" description="ANK" evidence="3">
    <location>
        <begin position="406"/>
        <end position="438"/>
    </location>
</feature>
<feature type="compositionally biased region" description="Low complexity" evidence="5">
    <location>
        <begin position="837"/>
        <end position="856"/>
    </location>
</feature>
<dbReference type="InterPro" id="IPR036770">
    <property type="entry name" value="Ankyrin_rpt-contain_sf"/>
</dbReference>
<accession>A0A1Y2GKA6</accession>
<dbReference type="Gene3D" id="1.25.40.20">
    <property type="entry name" value="Ankyrin repeat-containing domain"/>
    <property type="match status" value="1"/>
</dbReference>
<evidence type="ECO:0000313" key="7">
    <source>
        <dbReference type="EMBL" id="ORZ13449.1"/>
    </source>
</evidence>
<sequence>MTSTKKSKTRAMPMLPTSSTAPCLAHSLQNEDWPAEAQKVKDEQMQAFYQEYIKTVPEKGTVVDPDDHIRRLTTALTQYTSRGMPEDKAVSEEFLRQGSEHILTPSPEELMELYATVLRENLDLNPKMKEILTDQNFAASTLLHGEELIQHFRHHQQRQHAAASQQHAPCGCGVDHGDEALGFPEDSYEDEPDEEEEEEDDEGGEGDEGEEDDGEEEEEEEESMDDEEYDDDDGQDVVDGYAHHYEENSIKMMAYEEEKLKLETVRRVREEERRLKEEFRKKRLSERIKQKQEKERIQLLQRLRLEDEERRRREVLEKQRREKLEEEMRKKREAAEADQKARSFLFQCTMRSQVETVKQIISATPDESCSLTGVPRFVTTAATRLFGWEFMTMVEGVGEVSEEKGVQETLLHVAVRVGCVDLAIFFISKGAPLDALDKDGLTPLHTAAKHSSPFEICKVLVEKTAHHIDQTCILDGKTALHYAAQTGYADLVLLLLQYHARINPQDLKGNTPEFLAKVGLESVLSEKSTKANTKQANATKAQKFRNVIQHLQKAIIAAKEAQSRKDAQLEEQRRRDEALAREEAEKDNAARRKQEEKLEADLRRRLEEEKELERLKAIASDPSGNNNTSNKKKKKKKGGNKNEAASTAKETPPITSSPSKKGKESFSELSNVDTKMVQSSAESTSISNQPIKIIDPPLPTAKPSGANTKPSTSAKIVSAVSSQPTIIRIPKPKTTYRPSQLVVTRMTDMGFPLRESRKALIQTEGRVEDAIDLLTSGAQLADDSEDEAEQAAERAKAKAAKLSAMNAKAQPAKSSEGHVNGHANIVRSPQQPNSDPAQNHHAQSTSQQQQQSQAHQRTFSQSHAPLGMQQISPRPANHPVQILQRTQAVAPHVQSRSVPTQVLQRPSAHVQQLQHPQSHINAQIAKAGKSLSSQGAVLATLNPVLHQTPAITGFIAPRAAQPISSTRTPYSYGPATPYSHNSKPLTPSVSTSHVNNPNLTSNRIPVSPSASGMDRSVPGHGPVNDAGAIGVVHKLGDMNLSDHQGFGTGSDFSGFAAVASTWDVSIGSKGPVTSASQELPMPMSAGYQSSPMTGHNLWSTSGLPLSTTSLLSNVADNNIGSAFGSPFLTSLPTAHHQQQQTQCQPVHQPTLRQQQHPGSSVMGSPLDGLQAFGDNDLDLGNAGDEMIKDVLAMTGAIDSEEFAELQAEYSLLGSGPSNNSNSNGTSSNVSNGPSRTVGDGRNSNQNSNSGQPMASLWDMSTTGSFNGEGNHGLPSPIGPLGGHARRGMDSGFNGNDPGHQKRYTRIQPMELGIHIGSKHVSILTAQHWLIYIP</sequence>
<feature type="compositionally biased region" description="Polar residues" evidence="5">
    <location>
        <begin position="1151"/>
        <end position="1162"/>
    </location>
</feature>
<feature type="region of interest" description="Disordered" evidence="5">
    <location>
        <begin position="985"/>
        <end position="1015"/>
    </location>
</feature>
<dbReference type="PROSITE" id="PS50030">
    <property type="entry name" value="UBA"/>
    <property type="match status" value="1"/>
</dbReference>
<evidence type="ECO:0000256" key="1">
    <source>
        <dbReference type="ARBA" id="ARBA00022737"/>
    </source>
</evidence>
<evidence type="ECO:0000256" key="3">
    <source>
        <dbReference type="PROSITE-ProRule" id="PRU00023"/>
    </source>
</evidence>
<dbReference type="Pfam" id="PF12796">
    <property type="entry name" value="Ank_2"/>
    <property type="match status" value="1"/>
</dbReference>
<dbReference type="InterPro" id="IPR002110">
    <property type="entry name" value="Ankyrin_rpt"/>
</dbReference>
<feature type="compositionally biased region" description="Basic and acidic residues" evidence="5">
    <location>
        <begin position="561"/>
        <end position="596"/>
    </location>
</feature>
<dbReference type="InterPro" id="IPR015940">
    <property type="entry name" value="UBA"/>
</dbReference>
<dbReference type="InterPro" id="IPR009060">
    <property type="entry name" value="UBA-like_sf"/>
</dbReference>
<dbReference type="STRING" id="64571.A0A1Y2GKA6"/>
<dbReference type="PANTHER" id="PTHR24198">
    <property type="entry name" value="ANKYRIN REPEAT AND PROTEIN KINASE DOMAIN-CONTAINING PROTEIN"/>
    <property type="match status" value="1"/>
</dbReference>
<feature type="region of interest" description="Disordered" evidence="5">
    <location>
        <begin position="1133"/>
        <end position="1169"/>
    </location>
</feature>
<proteinExistence type="predicted"/>
<feature type="region of interest" description="Disordered" evidence="5">
    <location>
        <begin position="153"/>
        <end position="238"/>
    </location>
</feature>
<name>A0A1Y2GKA6_9FUNG</name>
<feature type="domain" description="UBA" evidence="6">
    <location>
        <begin position="736"/>
        <end position="777"/>
    </location>
</feature>
<protein>
    <recommendedName>
        <fullName evidence="6">UBA domain-containing protein</fullName>
    </recommendedName>
</protein>
<dbReference type="Pfam" id="PF00627">
    <property type="entry name" value="UBA"/>
    <property type="match status" value="1"/>
</dbReference>
<dbReference type="SUPFAM" id="SSF46934">
    <property type="entry name" value="UBA-like"/>
    <property type="match status" value="1"/>
</dbReference>
<evidence type="ECO:0000259" key="6">
    <source>
        <dbReference type="PROSITE" id="PS50030"/>
    </source>
</evidence>
<feature type="region of interest" description="Disordered" evidence="5">
    <location>
        <begin position="1213"/>
        <end position="1274"/>
    </location>
</feature>